<dbReference type="EMBL" id="CP003243">
    <property type="protein sequence ID" value="AFD00126.1"/>
    <property type="molecule type" value="Genomic_DNA"/>
</dbReference>
<gene>
    <name evidence="1" type="ordered locus">Mtc_1372</name>
</gene>
<dbReference type="STRING" id="1041930.Mtc_1372"/>
<evidence type="ECO:0000313" key="2">
    <source>
        <dbReference type="Proteomes" id="UP000005233"/>
    </source>
</evidence>
<dbReference type="AlphaFoldDB" id="H8IAM9"/>
<dbReference type="HOGENOM" id="CLU_2021501_0_0_2"/>
<reference evidence="1 2" key="1">
    <citation type="journal article" date="2012" name="J. Bacteriol.">
        <title>Complete genome sequence of a thermophilic methanogen, Methanocella conradii HZ254, isolated from Chinese rice field soil.</title>
        <authorList>
            <person name="Lu Z."/>
            <person name="Lu Y."/>
        </authorList>
    </citation>
    <scope>NUCLEOTIDE SEQUENCE [LARGE SCALE GENOMIC DNA]</scope>
    <source>
        <strain evidence="2">DSM 24694 / JCM 17849 / CGMCC 1.5162 / HZ254</strain>
    </source>
</reference>
<organism evidence="1 2">
    <name type="scientific">Methanocella conradii (strain DSM 24694 / JCM 17849 / CGMCC 1.5162 / HZ254)</name>
    <dbReference type="NCBI Taxonomy" id="1041930"/>
    <lineage>
        <taxon>Archaea</taxon>
        <taxon>Methanobacteriati</taxon>
        <taxon>Methanobacteriota</taxon>
        <taxon>Stenosarchaea group</taxon>
        <taxon>Methanomicrobia</taxon>
        <taxon>Methanocellales</taxon>
        <taxon>Methanocellaceae</taxon>
        <taxon>Methanocella</taxon>
    </lineage>
</organism>
<dbReference type="KEGG" id="mez:Mtc_1372"/>
<dbReference type="eggNOG" id="arCOG10873">
    <property type="taxonomic scope" value="Archaea"/>
</dbReference>
<protein>
    <submittedName>
        <fullName evidence="1">Uncharacterized protein</fullName>
    </submittedName>
</protein>
<proteinExistence type="predicted"/>
<dbReference type="Proteomes" id="UP000005233">
    <property type="component" value="Chromosome"/>
</dbReference>
<name>H8IAM9_METCZ</name>
<accession>H8IAM9</accession>
<sequence>MVNKLAVVLFAVLVIAMLMFQSYASLVPMSWGFPTLVQNQSLTDFENSFAFSNDFESSNISFPTIASTGSIAALSAFPTINQTSSITNLLSQCKFMNQQQSMQFAYPWISIGFSPVPSMGFL</sequence>
<evidence type="ECO:0000313" key="1">
    <source>
        <dbReference type="EMBL" id="AFD00126.1"/>
    </source>
</evidence>
<keyword evidence="2" id="KW-1185">Reference proteome</keyword>